<evidence type="ECO:0000313" key="3">
    <source>
        <dbReference type="EMBL" id="CAI9924529.1"/>
    </source>
</evidence>
<evidence type="ECO:0000313" key="4">
    <source>
        <dbReference type="EMBL" id="CAL6080500.1"/>
    </source>
</evidence>
<evidence type="ECO:0000256" key="1">
    <source>
        <dbReference type="SAM" id="Coils"/>
    </source>
</evidence>
<keyword evidence="1" id="KW-0175">Coiled coil</keyword>
<dbReference type="EMBL" id="CATOUU010000314">
    <property type="protein sequence ID" value="CAI9924529.1"/>
    <property type="molecule type" value="Genomic_DNA"/>
</dbReference>
<accession>A0AA86NSU5</accession>
<feature type="compositionally biased region" description="Polar residues" evidence="2">
    <location>
        <begin position="21"/>
        <end position="30"/>
    </location>
</feature>
<sequence>MSDQDKISRAQKLEKLKARRNSQLSELQSSDPKKMSETVQPKQEQHINILQSTPLPLKPSLPEVVLYEYEEQMPPLASVKPLEKQNSSFTEPVPQPELNRTTPTLAVSPVQPNSQQLKESLTEIRQLKLLNGQKTRQIANMQKQLDEQLEQLSNTQKQLELAQASNQQDIQRTCEAQISELKQRHSTELQQKDTTIKQLQLEIIALKDQNEKLKPTKTLEPLKIPELKETNEQLRKQLSSSIVSSPLARGTDFGINKTIEKQKQEIETLKKKLNSQNEKQSICELAINSPSSISTRNVTQAELQTLINTIRAQKAEIKKLKEGEQNTHVKEIKELKQKITELQQANLPCISELTTQNSKLLLQLTSKHSLEESLTQSELMQVKGENEQLKMSQTEAKILKIELKKERDKYNKLLEMYAKK</sequence>
<dbReference type="EMBL" id="CAXDID020000346">
    <property type="protein sequence ID" value="CAL6080500.1"/>
    <property type="molecule type" value="Genomic_DNA"/>
</dbReference>
<feature type="compositionally biased region" description="Basic and acidic residues" evidence="2">
    <location>
        <begin position="1"/>
        <end position="16"/>
    </location>
</feature>
<name>A0AA86NSU5_9EUKA</name>
<organism evidence="3">
    <name type="scientific">Hexamita inflata</name>
    <dbReference type="NCBI Taxonomy" id="28002"/>
    <lineage>
        <taxon>Eukaryota</taxon>
        <taxon>Metamonada</taxon>
        <taxon>Diplomonadida</taxon>
        <taxon>Hexamitidae</taxon>
        <taxon>Hexamitinae</taxon>
        <taxon>Hexamita</taxon>
    </lineage>
</organism>
<feature type="coiled-coil region" evidence="1">
    <location>
        <begin position="124"/>
        <end position="209"/>
    </location>
</feature>
<reference evidence="4 5" key="2">
    <citation type="submission" date="2024-07" db="EMBL/GenBank/DDBJ databases">
        <authorList>
            <person name="Akdeniz Z."/>
        </authorList>
    </citation>
    <scope>NUCLEOTIDE SEQUENCE [LARGE SCALE GENOMIC DNA]</scope>
</reference>
<feature type="coiled-coil region" evidence="1">
    <location>
        <begin position="303"/>
        <end position="345"/>
    </location>
</feature>
<feature type="compositionally biased region" description="Polar residues" evidence="2">
    <location>
        <begin position="98"/>
        <end position="116"/>
    </location>
</feature>
<feature type="region of interest" description="Disordered" evidence="2">
    <location>
        <begin position="78"/>
        <end position="116"/>
    </location>
</feature>
<dbReference type="AlphaFoldDB" id="A0AA86NSU5"/>
<dbReference type="Proteomes" id="UP001642409">
    <property type="component" value="Unassembled WGS sequence"/>
</dbReference>
<feature type="coiled-coil region" evidence="1">
    <location>
        <begin position="389"/>
        <end position="420"/>
    </location>
</feature>
<keyword evidence="5" id="KW-1185">Reference proteome</keyword>
<protein>
    <submittedName>
        <fullName evidence="4">Hypothetical_protein</fullName>
    </submittedName>
</protein>
<evidence type="ECO:0000313" key="5">
    <source>
        <dbReference type="Proteomes" id="UP001642409"/>
    </source>
</evidence>
<feature type="compositionally biased region" description="Polar residues" evidence="2">
    <location>
        <begin position="37"/>
        <end position="54"/>
    </location>
</feature>
<evidence type="ECO:0000256" key="2">
    <source>
        <dbReference type="SAM" id="MobiDB-lite"/>
    </source>
</evidence>
<feature type="region of interest" description="Disordered" evidence="2">
    <location>
        <begin position="1"/>
        <end position="55"/>
    </location>
</feature>
<comment type="caution">
    <text evidence="3">The sequence shown here is derived from an EMBL/GenBank/DDBJ whole genome shotgun (WGS) entry which is preliminary data.</text>
</comment>
<gene>
    <name evidence="3" type="ORF">HINF_LOCUS12174</name>
    <name evidence="4" type="ORF">HINF_LOCUS59898</name>
</gene>
<proteinExistence type="predicted"/>
<reference evidence="3" key="1">
    <citation type="submission" date="2023-06" db="EMBL/GenBank/DDBJ databases">
        <authorList>
            <person name="Kurt Z."/>
        </authorList>
    </citation>
    <scope>NUCLEOTIDE SEQUENCE</scope>
</reference>